<dbReference type="RefSeq" id="WP_154118603.1">
    <property type="nucleotide sequence ID" value="NZ_WJXB01000003.1"/>
</dbReference>
<dbReference type="PANTHER" id="PTHR43649:SF16">
    <property type="entry name" value="SUGAR-BINDING LIPOPROTEIN"/>
    <property type="match status" value="1"/>
</dbReference>
<evidence type="ECO:0000256" key="1">
    <source>
        <dbReference type="SAM" id="MobiDB-lite"/>
    </source>
</evidence>
<dbReference type="AlphaFoldDB" id="A0A7X2H4T6"/>
<organism evidence="3 4">
    <name type="scientific">Paenibacillus monticola</name>
    <dbReference type="NCBI Taxonomy" id="2666075"/>
    <lineage>
        <taxon>Bacteria</taxon>
        <taxon>Bacillati</taxon>
        <taxon>Bacillota</taxon>
        <taxon>Bacilli</taxon>
        <taxon>Bacillales</taxon>
        <taxon>Paenibacillaceae</taxon>
        <taxon>Paenibacillus</taxon>
    </lineage>
</organism>
<name>A0A7X2H4T6_9BACL</name>
<dbReference type="PROSITE" id="PS51257">
    <property type="entry name" value="PROKAR_LIPOPROTEIN"/>
    <property type="match status" value="1"/>
</dbReference>
<protein>
    <submittedName>
        <fullName evidence="3">ABC transporter substrate-binding protein</fullName>
    </submittedName>
</protein>
<accession>A0A7X2H4T6</accession>
<evidence type="ECO:0000313" key="4">
    <source>
        <dbReference type="Proteomes" id="UP000463051"/>
    </source>
</evidence>
<feature type="signal peptide" evidence="2">
    <location>
        <begin position="1"/>
        <end position="19"/>
    </location>
</feature>
<dbReference type="PANTHER" id="PTHR43649">
    <property type="entry name" value="ARABINOSE-BINDING PROTEIN-RELATED"/>
    <property type="match status" value="1"/>
</dbReference>
<keyword evidence="2" id="KW-0732">Signal</keyword>
<dbReference type="SUPFAM" id="SSF53850">
    <property type="entry name" value="Periplasmic binding protein-like II"/>
    <property type="match status" value="1"/>
</dbReference>
<sequence>MRKFSSVLACLLVTGTLLSACGGNNNNNGNAQGNKGGEASPAVTNAATDNASSATEAPTDDITQRKVTIKIHYPTPDLTEIRAQEDDKIKRFQAEYPNVEIVKDDWQYNVSEIGVKMAANEAPTFFNTYATEAKFLVEKGWVADITDLWNKYEFKDQINPVLQNQFIIDGKVFGVTQKGYVTTTMINKKMLDDKGVAVPPMDWTWDDMLNTAKGVADTKKGISGIAPMGKGNEAGWNWTNFLFEAGGDIQKIDGGKVVATFNSDAGVKALDFYKKLRWEANAIPQDWALGWGDAVGAFQQGRTAMVMAGSDGVIEQALNQGGMKPEDVLTYPMPAAEKGGKHTGVLGGDYLVINPNATKDEQEMAFRYITFDYFSDKGLEALDAVLQQRTTDGKYFIPPLLDYYSADSDFGKKTKAVYDKYTNVYQYSPDIMALLDGKPEAQYNTQDYYATMSNVIQELFSKKGTDSKAQLDAAAKTVQSKFFDTIKVE</sequence>
<evidence type="ECO:0000256" key="2">
    <source>
        <dbReference type="SAM" id="SignalP"/>
    </source>
</evidence>
<feature type="chain" id="PRO_5039060643" evidence="2">
    <location>
        <begin position="20"/>
        <end position="489"/>
    </location>
</feature>
<feature type="compositionally biased region" description="Low complexity" evidence="1">
    <location>
        <begin position="42"/>
        <end position="57"/>
    </location>
</feature>
<gene>
    <name evidence="3" type="ORF">GJB61_11360</name>
</gene>
<reference evidence="3 4" key="1">
    <citation type="submission" date="2019-11" db="EMBL/GenBank/DDBJ databases">
        <title>Paenibacillus monticola sp. nov., a novel PGPR strain isolated from mountain sample in China.</title>
        <authorList>
            <person name="Zhao Q."/>
            <person name="Li H.-P."/>
            <person name="Zhang J.-L."/>
        </authorList>
    </citation>
    <scope>NUCLEOTIDE SEQUENCE [LARGE SCALE GENOMIC DNA]</scope>
    <source>
        <strain evidence="3 4">LC-T2</strain>
    </source>
</reference>
<proteinExistence type="predicted"/>
<keyword evidence="4" id="KW-1185">Reference proteome</keyword>
<dbReference type="InterPro" id="IPR050490">
    <property type="entry name" value="Bact_solute-bd_prot1"/>
</dbReference>
<evidence type="ECO:0000313" key="3">
    <source>
        <dbReference type="EMBL" id="MRN53594.1"/>
    </source>
</evidence>
<feature type="region of interest" description="Disordered" evidence="1">
    <location>
        <begin position="32"/>
        <end position="59"/>
    </location>
</feature>
<dbReference type="InterPro" id="IPR006059">
    <property type="entry name" value="SBP"/>
</dbReference>
<dbReference type="Proteomes" id="UP000463051">
    <property type="component" value="Unassembled WGS sequence"/>
</dbReference>
<comment type="caution">
    <text evidence="3">The sequence shown here is derived from an EMBL/GenBank/DDBJ whole genome shotgun (WGS) entry which is preliminary data.</text>
</comment>
<dbReference type="Pfam" id="PF01547">
    <property type="entry name" value="SBP_bac_1"/>
    <property type="match status" value="1"/>
</dbReference>
<dbReference type="EMBL" id="WJXB01000003">
    <property type="protein sequence ID" value="MRN53594.1"/>
    <property type="molecule type" value="Genomic_DNA"/>
</dbReference>
<dbReference type="Gene3D" id="3.40.190.10">
    <property type="entry name" value="Periplasmic binding protein-like II"/>
    <property type="match status" value="1"/>
</dbReference>